<dbReference type="Proteomes" id="UP000887576">
    <property type="component" value="Unplaced"/>
</dbReference>
<reference evidence="2" key="1">
    <citation type="submission" date="2022-11" db="UniProtKB">
        <authorList>
            <consortium name="WormBaseParasite"/>
        </authorList>
    </citation>
    <scope>IDENTIFICATION</scope>
</reference>
<proteinExistence type="predicted"/>
<protein>
    <submittedName>
        <fullName evidence="2">Apyrase</fullName>
    </submittedName>
</protein>
<name>A0AC34QC15_9BILA</name>
<dbReference type="WBParaSite" id="JU765_v2.g14929.t1">
    <property type="protein sequence ID" value="JU765_v2.g14929.t1"/>
    <property type="gene ID" value="JU765_v2.g14929"/>
</dbReference>
<organism evidence="1 2">
    <name type="scientific">Panagrolaimus sp. JU765</name>
    <dbReference type="NCBI Taxonomy" id="591449"/>
    <lineage>
        <taxon>Eukaryota</taxon>
        <taxon>Metazoa</taxon>
        <taxon>Ecdysozoa</taxon>
        <taxon>Nematoda</taxon>
        <taxon>Chromadorea</taxon>
        <taxon>Rhabditida</taxon>
        <taxon>Tylenchina</taxon>
        <taxon>Panagrolaimomorpha</taxon>
        <taxon>Panagrolaimoidea</taxon>
        <taxon>Panagrolaimidae</taxon>
        <taxon>Panagrolaimus</taxon>
    </lineage>
</organism>
<evidence type="ECO:0000313" key="1">
    <source>
        <dbReference type="Proteomes" id="UP000887576"/>
    </source>
</evidence>
<sequence length="549" mass="62522">MARMEWKVRAIIGFMAGICLLFLTFIALSNGQFVNHTVQSENDVYGYGIIIDAGSTGSRLFLYRWKSIAPNELIKIEPVLDENNEPIVKKVSPGLSTFGAKPSEAPVYILPLIHYAYGYIPAEQRDSAAFYLFATAGMRLLPLEQQEAVIKSLQTGLPKLTKLTIVPENIKVIDGTWEGIYNWIAVNYILERFQTIEEKLPVSGKSRKSTVGMIDMGGASTQIAFELPDDSFKSDVQVINLGAVDTDESFRYHIFVTTFLGFGVNEGAKKYENYLRKQVTESFNTTTEITYVRDGCLPINLMKLVTNDDGTQFLRKGTGEWDTCVRSIAKILTDEPPKCPPLKQCYFGGVVAPPVQLSTIELYGFSEYWYSVEDVLALGGVYNHSGFEERARGFCSQRWPSIKARAKAQRYPKANEERLETQCFKSAWIHAILHDGFFVDENRHKFQSANKIHEQEVQWALGAMIYHQRYFPLVHKNILRSDFTEFNWSTLIVMIFIVILILFVIFIFYYQLNKKSSRKAAALFSYDRLFDPESVQVMIGRPRTGKNRI</sequence>
<accession>A0AC34QC15</accession>
<evidence type="ECO:0000313" key="2">
    <source>
        <dbReference type="WBParaSite" id="JU765_v2.g14929.t1"/>
    </source>
</evidence>